<evidence type="ECO:0000256" key="1">
    <source>
        <dbReference type="SAM" id="MobiDB-lite"/>
    </source>
</evidence>
<organism evidence="3 4">
    <name type="scientific">Populus trichocarpa</name>
    <name type="common">Western balsam poplar</name>
    <name type="synonym">Populus balsamifera subsp. trichocarpa</name>
    <dbReference type="NCBI Taxonomy" id="3694"/>
    <lineage>
        <taxon>Eukaryota</taxon>
        <taxon>Viridiplantae</taxon>
        <taxon>Streptophyta</taxon>
        <taxon>Embryophyta</taxon>
        <taxon>Tracheophyta</taxon>
        <taxon>Spermatophyta</taxon>
        <taxon>Magnoliopsida</taxon>
        <taxon>eudicotyledons</taxon>
        <taxon>Gunneridae</taxon>
        <taxon>Pentapetalae</taxon>
        <taxon>rosids</taxon>
        <taxon>fabids</taxon>
        <taxon>Malpighiales</taxon>
        <taxon>Salicaceae</taxon>
        <taxon>Saliceae</taxon>
        <taxon>Populus</taxon>
    </lineage>
</organism>
<feature type="domain" description="Dof-type" evidence="2">
    <location>
        <begin position="61"/>
        <end position="86"/>
    </location>
</feature>
<dbReference type="EMBL" id="CM009300">
    <property type="protein sequence ID" value="PNT11938.1"/>
    <property type="molecule type" value="Genomic_DNA"/>
</dbReference>
<protein>
    <recommendedName>
        <fullName evidence="2">Dof-type domain-containing protein</fullName>
    </recommendedName>
</protein>
<dbReference type="InterPro" id="IPR003851">
    <property type="entry name" value="Znf_Dof"/>
</dbReference>
<proteinExistence type="predicted"/>
<sequence length="170" mass="19612">MFVAKSTKDYNFTAMQREIQQDRGGSEDVKPNERRKLKPAKGYDQQKHYKSATHTRGGALSCRRYWTLGGNLRNVSVRGDCRRGKRSKRLSLLVLVRINRLSHSYSHNHNLSNITWLPLRSFKFCFEGKRIKEFGLTSSWDVFDGILEDKTHPIGPSRNYGLCFNGLMAT</sequence>
<feature type="region of interest" description="Disordered" evidence="1">
    <location>
        <begin position="14"/>
        <end position="50"/>
    </location>
</feature>
<dbReference type="InParanoid" id="A0A2K1YFY9"/>
<name>A0A2K1YFY9_POPTR</name>
<accession>A0A2K1YFY9</accession>
<evidence type="ECO:0000313" key="3">
    <source>
        <dbReference type="EMBL" id="PNT11938.1"/>
    </source>
</evidence>
<dbReference type="AlphaFoldDB" id="A0A2K1YFY9"/>
<keyword evidence="4" id="KW-1185">Reference proteome</keyword>
<evidence type="ECO:0000259" key="2">
    <source>
        <dbReference type="Pfam" id="PF02701"/>
    </source>
</evidence>
<dbReference type="Proteomes" id="UP000006729">
    <property type="component" value="Chromosome 11"/>
</dbReference>
<reference evidence="3 4" key="1">
    <citation type="journal article" date="2006" name="Science">
        <title>The genome of black cottonwood, Populus trichocarpa (Torr. &amp; Gray).</title>
        <authorList>
            <person name="Tuskan G.A."/>
            <person name="Difazio S."/>
            <person name="Jansson S."/>
            <person name="Bohlmann J."/>
            <person name="Grigoriev I."/>
            <person name="Hellsten U."/>
            <person name="Putnam N."/>
            <person name="Ralph S."/>
            <person name="Rombauts S."/>
            <person name="Salamov A."/>
            <person name="Schein J."/>
            <person name="Sterck L."/>
            <person name="Aerts A."/>
            <person name="Bhalerao R.R."/>
            <person name="Bhalerao R.P."/>
            <person name="Blaudez D."/>
            <person name="Boerjan W."/>
            <person name="Brun A."/>
            <person name="Brunner A."/>
            <person name="Busov V."/>
            <person name="Campbell M."/>
            <person name="Carlson J."/>
            <person name="Chalot M."/>
            <person name="Chapman J."/>
            <person name="Chen G.L."/>
            <person name="Cooper D."/>
            <person name="Coutinho P.M."/>
            <person name="Couturier J."/>
            <person name="Covert S."/>
            <person name="Cronk Q."/>
            <person name="Cunningham R."/>
            <person name="Davis J."/>
            <person name="Degroeve S."/>
            <person name="Dejardin A."/>
            <person name="Depamphilis C."/>
            <person name="Detter J."/>
            <person name="Dirks B."/>
            <person name="Dubchak I."/>
            <person name="Duplessis S."/>
            <person name="Ehlting J."/>
            <person name="Ellis B."/>
            <person name="Gendler K."/>
            <person name="Goodstein D."/>
            <person name="Gribskov M."/>
            <person name="Grimwood J."/>
            <person name="Groover A."/>
            <person name="Gunter L."/>
            <person name="Hamberger B."/>
            <person name="Heinze B."/>
            <person name="Helariutta Y."/>
            <person name="Henrissat B."/>
            <person name="Holligan D."/>
            <person name="Holt R."/>
            <person name="Huang W."/>
            <person name="Islam-Faridi N."/>
            <person name="Jones S."/>
            <person name="Jones-Rhoades M."/>
            <person name="Jorgensen R."/>
            <person name="Joshi C."/>
            <person name="Kangasjarvi J."/>
            <person name="Karlsson J."/>
            <person name="Kelleher C."/>
            <person name="Kirkpatrick R."/>
            <person name="Kirst M."/>
            <person name="Kohler A."/>
            <person name="Kalluri U."/>
            <person name="Larimer F."/>
            <person name="Leebens-Mack J."/>
            <person name="Leple J.C."/>
            <person name="Locascio P."/>
            <person name="Lou Y."/>
            <person name="Lucas S."/>
            <person name="Martin F."/>
            <person name="Montanini B."/>
            <person name="Napoli C."/>
            <person name="Nelson D.R."/>
            <person name="Nelson C."/>
            <person name="Nieminen K."/>
            <person name="Nilsson O."/>
            <person name="Pereda V."/>
            <person name="Peter G."/>
            <person name="Philippe R."/>
            <person name="Pilate G."/>
            <person name="Poliakov A."/>
            <person name="Razumovskaya J."/>
            <person name="Richardson P."/>
            <person name="Rinaldi C."/>
            <person name="Ritland K."/>
            <person name="Rouze P."/>
            <person name="Ryaboy D."/>
            <person name="Schmutz J."/>
            <person name="Schrader J."/>
            <person name="Segerman B."/>
            <person name="Shin H."/>
            <person name="Siddiqui A."/>
            <person name="Sterky F."/>
            <person name="Terry A."/>
            <person name="Tsai C.J."/>
            <person name="Uberbacher E."/>
            <person name="Unneberg P."/>
            <person name="Vahala J."/>
            <person name="Wall K."/>
            <person name="Wessler S."/>
            <person name="Yang G."/>
            <person name="Yin T."/>
            <person name="Douglas C."/>
            <person name="Marra M."/>
            <person name="Sandberg G."/>
            <person name="Van de Peer Y."/>
            <person name="Rokhsar D."/>
        </authorList>
    </citation>
    <scope>NUCLEOTIDE SEQUENCE [LARGE SCALE GENOMIC DNA]</scope>
    <source>
        <strain evidence="4">cv. Nisqually</strain>
    </source>
</reference>
<gene>
    <name evidence="3" type="ORF">POPTR_011G054400</name>
</gene>
<dbReference type="Pfam" id="PF02701">
    <property type="entry name" value="Zn_ribbon_Dof"/>
    <property type="match status" value="1"/>
</dbReference>
<dbReference type="GO" id="GO:0006355">
    <property type="term" value="P:regulation of DNA-templated transcription"/>
    <property type="evidence" value="ECO:0007669"/>
    <property type="project" value="InterPro"/>
</dbReference>
<dbReference type="GO" id="GO:0003677">
    <property type="term" value="F:DNA binding"/>
    <property type="evidence" value="ECO:0007669"/>
    <property type="project" value="InterPro"/>
</dbReference>
<feature type="compositionally biased region" description="Basic and acidic residues" evidence="1">
    <location>
        <begin position="19"/>
        <end position="34"/>
    </location>
</feature>
<evidence type="ECO:0000313" key="4">
    <source>
        <dbReference type="Proteomes" id="UP000006729"/>
    </source>
</evidence>